<evidence type="ECO:0000256" key="13">
    <source>
        <dbReference type="PIRSR" id="PIRSR000808-2"/>
    </source>
</evidence>
<comment type="catalytic activity">
    <reaction evidence="1 16">
        <text>alpha-D-galactose 1-phosphate + UDP-alpha-D-glucose = alpha-D-glucose 1-phosphate + UDP-alpha-D-galactose</text>
        <dbReference type="Rhea" id="RHEA:13989"/>
        <dbReference type="ChEBI" id="CHEBI:58336"/>
        <dbReference type="ChEBI" id="CHEBI:58601"/>
        <dbReference type="ChEBI" id="CHEBI:58885"/>
        <dbReference type="ChEBI" id="CHEBI:66914"/>
        <dbReference type="EC" id="2.7.7.12"/>
    </reaction>
</comment>
<evidence type="ECO:0000256" key="6">
    <source>
        <dbReference type="ARBA" id="ARBA00022679"/>
    </source>
</evidence>
<dbReference type="GO" id="GO:0008270">
    <property type="term" value="F:zinc ion binding"/>
    <property type="evidence" value="ECO:0007669"/>
    <property type="project" value="InterPro"/>
</dbReference>
<dbReference type="NCBIfam" id="TIGR00209">
    <property type="entry name" value="galT_1"/>
    <property type="match status" value="1"/>
</dbReference>
<feature type="binding site" description="in other chain" evidence="13">
    <location>
        <position position="166"/>
    </location>
    <ligand>
        <name>UDP-alpha-D-glucose</name>
        <dbReference type="ChEBI" id="CHEBI:58885"/>
        <note>ligand shared between dimeric partners</note>
    </ligand>
</feature>
<comment type="cofactor">
    <cofactor evidence="15">
        <name>Fe cation</name>
        <dbReference type="ChEBI" id="CHEBI:24875"/>
    </cofactor>
    <text evidence="15">Binds 1 Fe cation per subunit.</text>
</comment>
<dbReference type="GO" id="GO:0033499">
    <property type="term" value="P:galactose catabolic process via UDP-galactose, Leloir pathway"/>
    <property type="evidence" value="ECO:0007669"/>
    <property type="project" value="TreeGrafter"/>
</dbReference>
<evidence type="ECO:0000256" key="14">
    <source>
        <dbReference type="PIRSR" id="PIRSR000808-3"/>
    </source>
</evidence>
<dbReference type="Gene3D" id="3.30.428.10">
    <property type="entry name" value="HIT-like"/>
    <property type="match status" value="2"/>
</dbReference>
<name>A0AAF0EN01_9BASI</name>
<feature type="binding site" evidence="14">
    <location>
        <position position="55"/>
    </location>
    <ligand>
        <name>Zn(2+)</name>
        <dbReference type="ChEBI" id="CHEBI:29105"/>
    </ligand>
</feature>
<evidence type="ECO:0000313" key="20">
    <source>
        <dbReference type="Proteomes" id="UP001213623"/>
    </source>
</evidence>
<feature type="binding site" evidence="13">
    <location>
        <begin position="28"/>
        <end position="31"/>
    </location>
    <ligand>
        <name>UDP-alpha-D-glucose</name>
        <dbReference type="ChEBI" id="CHEBI:58885"/>
        <note>ligand shared between dimeric partners</note>
    </ligand>
</feature>
<comment type="cofactor">
    <cofactor evidence="14">
        <name>Zn(2+)</name>
        <dbReference type="ChEBI" id="CHEBI:29105"/>
    </cofactor>
    <text evidence="14">Binds 1 zinc ion per subunit.</text>
</comment>
<accession>A0AAF0EN01</accession>
<evidence type="ECO:0000259" key="17">
    <source>
        <dbReference type="Pfam" id="PF01087"/>
    </source>
</evidence>
<feature type="binding site" description="in other chain" evidence="13">
    <location>
        <position position="61"/>
    </location>
    <ligand>
        <name>UDP-alpha-D-glucose</name>
        <dbReference type="ChEBI" id="CHEBI:58885"/>
        <note>ligand shared between dimeric partners</note>
    </ligand>
</feature>
<feature type="binding site" evidence="15">
    <location>
        <position position="332"/>
    </location>
    <ligand>
        <name>Fe cation</name>
        <dbReference type="ChEBI" id="CHEBI:24875"/>
    </ligand>
</feature>
<evidence type="ECO:0000256" key="1">
    <source>
        <dbReference type="ARBA" id="ARBA00001107"/>
    </source>
</evidence>
<evidence type="ECO:0000256" key="11">
    <source>
        <dbReference type="ARBA" id="ARBA00023277"/>
    </source>
</evidence>
<comment type="pathway">
    <text evidence="2 16">Carbohydrate metabolism; galactose metabolism.</text>
</comment>
<dbReference type="Proteomes" id="UP001213623">
    <property type="component" value="Chromosome 4"/>
</dbReference>
<keyword evidence="15" id="KW-0408">Iron</keyword>
<comment type="similarity">
    <text evidence="3 16">Belongs to the galactose-1-phosphate uridylyltransferase type 1 family.</text>
</comment>
<keyword evidence="6 16" id="KW-0808">Transferase</keyword>
<feature type="binding site" evidence="13">
    <location>
        <begin position="345"/>
        <end position="346"/>
    </location>
    <ligand>
        <name>UDP-alpha-D-glucose</name>
        <dbReference type="ChEBI" id="CHEBI:58885"/>
        <note>ligand shared between dimeric partners</note>
    </ligand>
</feature>
<feature type="domain" description="Galactose-1-phosphate uridyl transferase C-terminal" evidence="18">
    <location>
        <begin position="222"/>
        <end position="379"/>
    </location>
</feature>
<dbReference type="GO" id="GO:0005737">
    <property type="term" value="C:cytoplasm"/>
    <property type="evidence" value="ECO:0007669"/>
    <property type="project" value="TreeGrafter"/>
</dbReference>
<protein>
    <recommendedName>
        <fullName evidence="5 16">Galactose-1-phosphate uridylyltransferase</fullName>
        <ecNumber evidence="4 16">2.7.7.12</ecNumber>
    </recommendedName>
</protein>
<reference evidence="19" key="1">
    <citation type="submission" date="2023-03" db="EMBL/GenBank/DDBJ databases">
        <title>Mating type loci evolution in Malassezia.</title>
        <authorList>
            <person name="Coelho M.A."/>
        </authorList>
    </citation>
    <scope>NUCLEOTIDE SEQUENCE</scope>
    <source>
        <strain evidence="19">CBS 9557</strain>
    </source>
</reference>
<keyword evidence="7 16" id="KW-0548">Nucleotidyltransferase</keyword>
<dbReference type="InterPro" id="IPR005849">
    <property type="entry name" value="GalP_Utransf_N"/>
</dbReference>
<dbReference type="PANTHER" id="PTHR11943:SF1">
    <property type="entry name" value="GALACTOSE-1-PHOSPHATE URIDYLYLTRANSFERASE"/>
    <property type="match status" value="1"/>
</dbReference>
<evidence type="ECO:0000256" key="2">
    <source>
        <dbReference type="ARBA" id="ARBA00004947"/>
    </source>
</evidence>
<evidence type="ECO:0000256" key="10">
    <source>
        <dbReference type="ARBA" id="ARBA00023144"/>
    </source>
</evidence>
<dbReference type="CDD" id="cd00608">
    <property type="entry name" value="GalT"/>
    <property type="match status" value="1"/>
</dbReference>
<dbReference type="SUPFAM" id="SSF54197">
    <property type="entry name" value="HIT-like"/>
    <property type="match status" value="2"/>
</dbReference>
<evidence type="ECO:0000256" key="4">
    <source>
        <dbReference type="ARBA" id="ARBA00012384"/>
    </source>
</evidence>
<dbReference type="EC" id="2.7.7.12" evidence="4 16"/>
<feature type="binding site" evidence="13">
    <location>
        <begin position="350"/>
        <end position="351"/>
    </location>
    <ligand>
        <name>UDP-alpha-D-glucose</name>
        <dbReference type="ChEBI" id="CHEBI:58885"/>
        <note>ligand shared between dimeric partners</note>
    </ligand>
</feature>
<keyword evidence="11 16" id="KW-0119">Carbohydrate metabolism</keyword>
<keyword evidence="10 16" id="KW-0299">Galactose metabolism</keyword>
<feature type="binding site" evidence="14">
    <location>
        <position position="177"/>
    </location>
    <ligand>
        <name>Zn(2+)</name>
        <dbReference type="ChEBI" id="CHEBI:29105"/>
    </ligand>
</feature>
<dbReference type="GO" id="GO:0008108">
    <property type="term" value="F:UDP-glucose:hexose-1-phosphate uridylyltransferase activity"/>
    <property type="evidence" value="ECO:0007669"/>
    <property type="project" value="UniProtKB-EC"/>
</dbReference>
<proteinExistence type="inferred from homology"/>
<feature type="binding site" description="in other chain" evidence="13">
    <location>
        <begin position="172"/>
        <end position="174"/>
    </location>
    <ligand>
        <name>UDP-alpha-D-glucose</name>
        <dbReference type="ChEBI" id="CHEBI:58885"/>
        <note>ligand shared between dimeric partners</note>
    </ligand>
</feature>
<feature type="binding site" evidence="14">
    <location>
        <position position="52"/>
    </location>
    <ligand>
        <name>Zn(2+)</name>
        <dbReference type="ChEBI" id="CHEBI:29105"/>
    </ligand>
</feature>
<evidence type="ECO:0000256" key="7">
    <source>
        <dbReference type="ARBA" id="ARBA00022695"/>
    </source>
</evidence>
<evidence type="ECO:0000256" key="5">
    <source>
        <dbReference type="ARBA" id="ARBA00016340"/>
    </source>
</evidence>
<dbReference type="Pfam" id="PF01087">
    <property type="entry name" value="GalP_UDP_transf"/>
    <property type="match status" value="1"/>
</dbReference>
<organism evidence="19 20">
    <name type="scientific">Malassezia nana</name>
    <dbReference type="NCBI Taxonomy" id="180528"/>
    <lineage>
        <taxon>Eukaryota</taxon>
        <taxon>Fungi</taxon>
        <taxon>Dikarya</taxon>
        <taxon>Basidiomycota</taxon>
        <taxon>Ustilaginomycotina</taxon>
        <taxon>Malasseziomycetes</taxon>
        <taxon>Malasseziales</taxon>
        <taxon>Malasseziaceae</taxon>
        <taxon>Malassezia</taxon>
    </lineage>
</organism>
<evidence type="ECO:0000256" key="16">
    <source>
        <dbReference type="RuleBase" id="RU000506"/>
    </source>
</evidence>
<dbReference type="AlphaFoldDB" id="A0AAF0EN01"/>
<dbReference type="EMBL" id="CP119895">
    <property type="protein sequence ID" value="WFD27408.1"/>
    <property type="molecule type" value="Genomic_DNA"/>
</dbReference>
<evidence type="ECO:0000259" key="18">
    <source>
        <dbReference type="Pfam" id="PF02744"/>
    </source>
</evidence>
<keyword evidence="9 14" id="KW-0862">Zinc</keyword>
<evidence type="ECO:0000313" key="19">
    <source>
        <dbReference type="EMBL" id="WFD27408.1"/>
    </source>
</evidence>
<evidence type="ECO:0000256" key="9">
    <source>
        <dbReference type="ARBA" id="ARBA00022833"/>
    </source>
</evidence>
<dbReference type="InterPro" id="IPR005850">
    <property type="entry name" value="GalP_Utransf_C"/>
</dbReference>
<sequence length="381" mass="43271">MVSLDPNEHPHRRYNPLLRTYVLCSPHRMRRPWQGAQESPGQPSLPTYDSRCYLCPGNTRASGAQNDAYTLTYVFENDYAALQAQQVEPKEKDASIESALFDMQPVRGVCYVLCFHPHHNLTLAHLTTPPYSAATHIVPVVQAWKSMYRSIVRDHPYVKYIQFFENKGSAMGCSNPHPHGQIWALDYVPGEPQQENESMKAFALDPKHANAQGPRDPNGRPCLLLEYVHLELHKADRPRVVTCNAHFVALVPFWAVWPFEVMILPYQRFIASLDDLSEAEVHALAAILGEVACRFDNLFQTPFPYSMGLHQRPTPTLSDPEDPGMFALFHIHFYPPLLRSATVRKFLVGFEMMAEPQRDITAESAAERLRECSTAHYASTN</sequence>
<dbReference type="InterPro" id="IPR019779">
    <property type="entry name" value="GalP_UDPtransf1_His-AS"/>
</dbReference>
<feature type="binding site" evidence="14">
    <location>
        <position position="119"/>
    </location>
    <ligand>
        <name>Zn(2+)</name>
        <dbReference type="ChEBI" id="CHEBI:29105"/>
    </ligand>
</feature>
<evidence type="ECO:0000256" key="15">
    <source>
        <dbReference type="PIRSR" id="PIRSR000808-4"/>
    </source>
</evidence>
<dbReference type="InterPro" id="IPR036265">
    <property type="entry name" value="HIT-like_sf"/>
</dbReference>
<feature type="binding site" evidence="15">
    <location>
        <position position="310"/>
    </location>
    <ligand>
        <name>Fe cation</name>
        <dbReference type="ChEBI" id="CHEBI:24875"/>
    </ligand>
</feature>
<evidence type="ECO:0000256" key="12">
    <source>
        <dbReference type="PIRSR" id="PIRSR000808-1"/>
    </source>
</evidence>
<feature type="binding site" evidence="15">
    <location>
        <position position="330"/>
    </location>
    <ligand>
        <name>Fe cation</name>
        <dbReference type="ChEBI" id="CHEBI:24875"/>
    </ligand>
</feature>
<dbReference type="Pfam" id="PF02744">
    <property type="entry name" value="GalP_UDP_tr_C"/>
    <property type="match status" value="1"/>
</dbReference>
<feature type="domain" description="Galactose-1-phosphate uridyl transferase N-terminal" evidence="17">
    <location>
        <begin position="5"/>
        <end position="189"/>
    </location>
</feature>
<feature type="active site" description="Tele-UMP-histidine intermediate" evidence="12">
    <location>
        <position position="179"/>
    </location>
</feature>
<evidence type="ECO:0000256" key="3">
    <source>
        <dbReference type="ARBA" id="ARBA00010951"/>
    </source>
</evidence>
<keyword evidence="8 14" id="KW-0479">Metal-binding</keyword>
<feature type="binding site" evidence="15">
    <location>
        <position position="195"/>
    </location>
    <ligand>
        <name>Fe cation</name>
        <dbReference type="ChEBI" id="CHEBI:24875"/>
    </ligand>
</feature>
<dbReference type="PROSITE" id="PS00117">
    <property type="entry name" value="GAL_P_UDP_TRANSF_I"/>
    <property type="match status" value="1"/>
</dbReference>
<dbReference type="PIRSF" id="PIRSF000808">
    <property type="entry name" value="GalT"/>
    <property type="match status" value="1"/>
</dbReference>
<feature type="binding site" description="in other chain" evidence="13">
    <location>
        <position position="357"/>
    </location>
    <ligand>
        <name>UDP-alpha-D-glucose</name>
        <dbReference type="ChEBI" id="CHEBI:58885"/>
        <note>ligand shared between dimeric partners</note>
    </ligand>
</feature>
<gene>
    <name evidence="19" type="primary">GAL7</name>
    <name evidence="19" type="ORF">MNAN1_002404</name>
</gene>
<evidence type="ECO:0000256" key="8">
    <source>
        <dbReference type="ARBA" id="ARBA00022723"/>
    </source>
</evidence>
<dbReference type="InterPro" id="IPR001937">
    <property type="entry name" value="GalP_UDPtransf1"/>
</dbReference>
<feature type="binding site" description="in other chain" evidence="13">
    <location>
        <begin position="77"/>
        <end position="78"/>
    </location>
    <ligand>
        <name>UDP-alpha-D-glucose</name>
        <dbReference type="ChEBI" id="CHEBI:58885"/>
        <note>ligand shared between dimeric partners</note>
    </ligand>
</feature>
<feature type="binding site" description="in other chain" evidence="13">
    <location>
        <position position="181"/>
    </location>
    <ligand>
        <name>UDP-alpha-D-glucose</name>
        <dbReference type="ChEBI" id="CHEBI:58885"/>
        <note>ligand shared between dimeric partners</note>
    </ligand>
</feature>
<dbReference type="PANTHER" id="PTHR11943">
    <property type="entry name" value="GALACTOSE-1-PHOSPHATE URIDYLYLTRANSFERASE"/>
    <property type="match status" value="1"/>
</dbReference>
<keyword evidence="20" id="KW-1185">Reference proteome</keyword>